<dbReference type="Pfam" id="PF16264">
    <property type="entry name" value="SatD"/>
    <property type="match status" value="1"/>
</dbReference>
<evidence type="ECO:0000313" key="2">
    <source>
        <dbReference type="Proteomes" id="UP000324376"/>
    </source>
</evidence>
<dbReference type="OrthoDB" id="7064118at2"/>
<keyword evidence="2" id="KW-1185">Reference proteome</keyword>
<protein>
    <submittedName>
        <fullName evidence="1">SatD family protein</fullName>
    </submittedName>
</protein>
<accession>A0A5S5BXL5</accession>
<dbReference type="EMBL" id="VNHU01000013">
    <property type="protein sequence ID" value="TYP70373.1"/>
    <property type="molecule type" value="Genomic_DNA"/>
</dbReference>
<name>A0A5S5BXL5_9FLAO</name>
<dbReference type="AlphaFoldDB" id="A0A5S5BXL5"/>
<gene>
    <name evidence="1" type="ORF">BD809_11337</name>
</gene>
<sequence>MVAVLTGDIINSRESDTPKWLQKLKAVLTTYGNTPTQWELFRGDSFQLVTMPQDALKAALHIKAVMKQNKKLDVRIAIGLGAETHRAQRITESNGPAYVNSGEAFEALGKQTLAINSNDAHNDQTLNLMLSLALLTANTWSSTVAEVITATIEHPKKTQKELATLLEKSQSSISEALKRGGYDEIMHLNNYYQNLIATL</sequence>
<evidence type="ECO:0000313" key="1">
    <source>
        <dbReference type="EMBL" id="TYP70373.1"/>
    </source>
</evidence>
<dbReference type="InterPro" id="IPR032580">
    <property type="entry name" value="SatD"/>
</dbReference>
<organism evidence="1 2">
    <name type="scientific">Aquimarina intermedia</name>
    <dbReference type="NCBI Taxonomy" id="350814"/>
    <lineage>
        <taxon>Bacteria</taxon>
        <taxon>Pseudomonadati</taxon>
        <taxon>Bacteroidota</taxon>
        <taxon>Flavobacteriia</taxon>
        <taxon>Flavobacteriales</taxon>
        <taxon>Flavobacteriaceae</taxon>
        <taxon>Aquimarina</taxon>
    </lineage>
</organism>
<dbReference type="Proteomes" id="UP000324376">
    <property type="component" value="Unassembled WGS sequence"/>
</dbReference>
<proteinExistence type="predicted"/>
<comment type="caution">
    <text evidence="1">The sequence shown here is derived from an EMBL/GenBank/DDBJ whole genome shotgun (WGS) entry which is preliminary data.</text>
</comment>
<dbReference type="RefSeq" id="WP_148783747.1">
    <property type="nucleotide sequence ID" value="NZ_VNHU01000013.1"/>
</dbReference>
<reference evidence="1 2" key="1">
    <citation type="submission" date="2019-07" db="EMBL/GenBank/DDBJ databases">
        <title>Genomic Encyclopedia of Archaeal and Bacterial Type Strains, Phase II (KMG-II): from individual species to whole genera.</title>
        <authorList>
            <person name="Goeker M."/>
        </authorList>
    </citation>
    <scope>NUCLEOTIDE SEQUENCE [LARGE SCALE GENOMIC DNA]</scope>
    <source>
        <strain evidence="1 2">DSM 17527</strain>
    </source>
</reference>